<evidence type="ECO:0000256" key="1">
    <source>
        <dbReference type="SAM" id="MobiDB-lite"/>
    </source>
</evidence>
<dbReference type="EMBL" id="LN847192">
    <property type="protein sequence ID" value="CRI72612.1"/>
    <property type="molecule type" value="Genomic_DNA"/>
</dbReference>
<feature type="non-terminal residue" evidence="2">
    <location>
        <position position="1"/>
    </location>
</feature>
<dbReference type="AlphaFoldDB" id="A0A0F7YXA7"/>
<feature type="region of interest" description="Disordered" evidence="1">
    <location>
        <begin position="38"/>
        <end position="83"/>
    </location>
</feature>
<organism evidence="2">
    <name type="scientific">Chlamydia pneumoniae</name>
    <name type="common">Chlamydophila pneumoniae</name>
    <dbReference type="NCBI Taxonomy" id="83558"/>
    <lineage>
        <taxon>Bacteria</taxon>
        <taxon>Pseudomonadati</taxon>
        <taxon>Chlamydiota</taxon>
        <taxon>Chlamydiia</taxon>
        <taxon>Chlamydiales</taxon>
        <taxon>Chlamydiaceae</taxon>
        <taxon>Chlamydia/Chlamydophila group</taxon>
        <taxon>Chlamydia</taxon>
    </lineage>
</organism>
<evidence type="ECO:0000313" key="2">
    <source>
        <dbReference type="EMBL" id="CRI72612.1"/>
    </source>
</evidence>
<accession>A0A0F7YXA7</accession>
<reference evidence="2" key="1">
    <citation type="submission" date="2015-05" db="EMBL/GenBank/DDBJ databases">
        <authorList>
            <person name="Rattei Thomas"/>
        </authorList>
    </citation>
    <scope>NUCLEOTIDE SEQUENCE</scope>
    <source>
        <strain evidence="2">H12</strain>
    </source>
</reference>
<name>A0A0F7YXA7_CHLPN</name>
<proteinExistence type="predicted"/>
<feature type="compositionally biased region" description="Basic and acidic residues" evidence="1">
    <location>
        <begin position="73"/>
        <end position="83"/>
    </location>
</feature>
<sequence length="83" mass="9800">LSINILNKINSQLENITILFLREKRRFYNKKHLKFRELSPEESSGENLKNRNVLRFGELQPKDRPKPGGKSYPHIDKHRSSPC</sequence>
<gene>
    <name evidence="2" type="ORF">BN1224_H12_EM_00010</name>
</gene>
<protein>
    <submittedName>
        <fullName evidence="2">Uncharacterized protein</fullName>
    </submittedName>
</protein>